<dbReference type="EMBL" id="KB300344">
    <property type="protein sequence ID" value="ELU06859.1"/>
    <property type="molecule type" value="Genomic_DNA"/>
</dbReference>
<organism evidence="2">
    <name type="scientific">Capitella teleta</name>
    <name type="common">Polychaete worm</name>
    <dbReference type="NCBI Taxonomy" id="283909"/>
    <lineage>
        <taxon>Eukaryota</taxon>
        <taxon>Metazoa</taxon>
        <taxon>Spiralia</taxon>
        <taxon>Lophotrochozoa</taxon>
        <taxon>Annelida</taxon>
        <taxon>Polychaeta</taxon>
        <taxon>Sedentaria</taxon>
        <taxon>Scolecida</taxon>
        <taxon>Capitellidae</taxon>
        <taxon>Capitella</taxon>
    </lineage>
</organism>
<evidence type="ECO:0000259" key="1">
    <source>
        <dbReference type="Pfam" id="PF16565"/>
    </source>
</evidence>
<feature type="non-terminal residue" evidence="2">
    <location>
        <position position="131"/>
    </location>
</feature>
<evidence type="ECO:0000313" key="2">
    <source>
        <dbReference type="EMBL" id="ELU06859.1"/>
    </source>
</evidence>
<feature type="non-terminal residue" evidence="2">
    <location>
        <position position="1"/>
    </location>
</feature>
<name>R7UJY1_CAPTE</name>
<dbReference type="AlphaFoldDB" id="R7UJY1"/>
<dbReference type="OMA" id="PYIRANH"/>
<dbReference type="STRING" id="283909.R7UJY1"/>
<dbReference type="InterPro" id="IPR032341">
    <property type="entry name" value="MITD1_C"/>
</dbReference>
<evidence type="ECO:0000313" key="3">
    <source>
        <dbReference type="EnsemblMetazoa" id="CapteP38846"/>
    </source>
</evidence>
<proteinExistence type="predicted"/>
<dbReference type="Gene3D" id="3.30.870.30">
    <property type="entry name" value="MITD, C-terminal phospholipase D-like domain"/>
    <property type="match status" value="1"/>
</dbReference>
<reference evidence="3" key="3">
    <citation type="submission" date="2015-06" db="UniProtKB">
        <authorList>
            <consortium name="EnsemblMetazoa"/>
        </authorList>
    </citation>
    <scope>IDENTIFICATION</scope>
</reference>
<sequence length="131" mass="15115">EVQIADGSTGHDFKTILEEPLKFQFTKVQVDDPHIKLPHQIENFSHLCDVLVESQPKVKSLHLSLRTCEAKEGFMRVTQNQKLKLLKQRLLDQGVILFLEPADPEILHDRGIRFNNGWVVYLGRGLDIFKK</sequence>
<evidence type="ECO:0000313" key="4">
    <source>
        <dbReference type="Proteomes" id="UP000014760"/>
    </source>
</evidence>
<dbReference type="EnsemblMetazoa" id="CapteT38846">
    <property type="protein sequence ID" value="CapteP38846"/>
    <property type="gene ID" value="CapteG38846"/>
</dbReference>
<keyword evidence="4" id="KW-1185">Reference proteome</keyword>
<reference evidence="4" key="1">
    <citation type="submission" date="2012-12" db="EMBL/GenBank/DDBJ databases">
        <authorList>
            <person name="Hellsten U."/>
            <person name="Grimwood J."/>
            <person name="Chapman J.A."/>
            <person name="Shapiro H."/>
            <person name="Aerts A."/>
            <person name="Otillar R.P."/>
            <person name="Terry A.Y."/>
            <person name="Boore J.L."/>
            <person name="Simakov O."/>
            <person name="Marletaz F."/>
            <person name="Cho S.-J."/>
            <person name="Edsinger-Gonzales E."/>
            <person name="Havlak P."/>
            <person name="Kuo D.-H."/>
            <person name="Larsson T."/>
            <person name="Lv J."/>
            <person name="Arendt D."/>
            <person name="Savage R."/>
            <person name="Osoegawa K."/>
            <person name="de Jong P."/>
            <person name="Lindberg D.R."/>
            <person name="Seaver E.C."/>
            <person name="Weisblat D.A."/>
            <person name="Putnam N.H."/>
            <person name="Grigoriev I.V."/>
            <person name="Rokhsar D.S."/>
        </authorList>
    </citation>
    <scope>NUCLEOTIDE SEQUENCE</scope>
    <source>
        <strain evidence="4">I ESC-2004</strain>
    </source>
</reference>
<accession>R7UJY1</accession>
<dbReference type="Pfam" id="PF16565">
    <property type="entry name" value="MIT_C"/>
    <property type="match status" value="1"/>
</dbReference>
<dbReference type="Proteomes" id="UP000014760">
    <property type="component" value="Unassembled WGS sequence"/>
</dbReference>
<reference evidence="2 4" key="2">
    <citation type="journal article" date="2013" name="Nature">
        <title>Insights into bilaterian evolution from three spiralian genomes.</title>
        <authorList>
            <person name="Simakov O."/>
            <person name="Marletaz F."/>
            <person name="Cho S.J."/>
            <person name="Edsinger-Gonzales E."/>
            <person name="Havlak P."/>
            <person name="Hellsten U."/>
            <person name="Kuo D.H."/>
            <person name="Larsson T."/>
            <person name="Lv J."/>
            <person name="Arendt D."/>
            <person name="Savage R."/>
            <person name="Osoegawa K."/>
            <person name="de Jong P."/>
            <person name="Grimwood J."/>
            <person name="Chapman J.A."/>
            <person name="Shapiro H."/>
            <person name="Aerts A."/>
            <person name="Otillar R.P."/>
            <person name="Terry A.Y."/>
            <person name="Boore J.L."/>
            <person name="Grigoriev I.V."/>
            <person name="Lindberg D.R."/>
            <person name="Seaver E.C."/>
            <person name="Weisblat D.A."/>
            <person name="Putnam N.H."/>
            <person name="Rokhsar D.S."/>
        </authorList>
    </citation>
    <scope>NUCLEOTIDE SEQUENCE</scope>
    <source>
        <strain evidence="2 4">I ESC-2004</strain>
    </source>
</reference>
<feature type="domain" description="MITD1 C-terminal phospholipase D-like" evidence="1">
    <location>
        <begin position="10"/>
        <end position="131"/>
    </location>
</feature>
<protein>
    <recommendedName>
        <fullName evidence="1">MITD1 C-terminal phospholipase D-like domain-containing protein</fullName>
    </recommendedName>
</protein>
<gene>
    <name evidence="2" type="ORF">CAPTEDRAFT_38846</name>
</gene>
<dbReference type="InterPro" id="IPR038113">
    <property type="entry name" value="MITD1_C_sf"/>
</dbReference>
<dbReference type="HOGENOM" id="CLU_1932760_0_0_1"/>
<dbReference type="EMBL" id="AMQN01007285">
    <property type="status" value="NOT_ANNOTATED_CDS"/>
    <property type="molecule type" value="Genomic_DNA"/>
</dbReference>
<dbReference type="OrthoDB" id="19553at2759"/>